<accession>A0AC35U5E2</accession>
<proteinExistence type="predicted"/>
<organism evidence="1 2">
    <name type="scientific">Rhabditophanes sp. KR3021</name>
    <dbReference type="NCBI Taxonomy" id="114890"/>
    <lineage>
        <taxon>Eukaryota</taxon>
        <taxon>Metazoa</taxon>
        <taxon>Ecdysozoa</taxon>
        <taxon>Nematoda</taxon>
        <taxon>Chromadorea</taxon>
        <taxon>Rhabditida</taxon>
        <taxon>Tylenchina</taxon>
        <taxon>Panagrolaimomorpha</taxon>
        <taxon>Strongyloidoidea</taxon>
        <taxon>Alloionematidae</taxon>
        <taxon>Rhabditophanes</taxon>
    </lineage>
</organism>
<reference evidence="2" key="1">
    <citation type="submission" date="2016-11" db="UniProtKB">
        <authorList>
            <consortium name="WormBaseParasite"/>
        </authorList>
    </citation>
    <scope>IDENTIFICATION</scope>
    <source>
        <strain evidence="2">KR3021</strain>
    </source>
</reference>
<dbReference type="WBParaSite" id="RSKR_0000785600.1">
    <property type="protein sequence ID" value="RSKR_0000785600.1"/>
    <property type="gene ID" value="RSKR_0000785600"/>
</dbReference>
<protein>
    <submittedName>
        <fullName evidence="2">EF-hand domain-containing protein</fullName>
    </submittedName>
</protein>
<evidence type="ECO:0000313" key="1">
    <source>
        <dbReference type="Proteomes" id="UP000095286"/>
    </source>
</evidence>
<name>A0AC35U5E2_9BILA</name>
<dbReference type="Proteomes" id="UP000095286">
    <property type="component" value="Unplaced"/>
</dbReference>
<sequence>MGDDVVADAFDQLSAEQIEQFRKYFNMFDKESKGYIRATQVGQILRTMGQAFEDRDLKQLIKQFDADGSGEIEFEEFAAMVANFVVSGEDNSGLEEELREAFRLYDKEGNGYINVSDLRDILRALDDNISEEELDEMITEIDADGSGTVDFDEFMEMMSGTLCSLVGEIGQLRKENRKLRRRILENSTSSTETTPPVAARLGVVHRVGAFLDSGRTSIIPKLLPSYRKMLSSNEIRTGARERLSSPPRKDCLTTSSYSTDYSIDNLSLRSQKMKIPPLVLPEMSDSENENSIFAEVMLPEIDVTEQNNIDKLDSLLRPRRSMMRRLHVNSHQKGSDHASPSSISASSSIEPPDTMSSSRASFLEFIGIKRKSERNRMSMPIPSNFNVGAFINKKQRKRKMTENENVDARNNYEKTLAIKQKGDSKTGKDEEKPAVRKSTLKPSFAKSCRSLFEKQPTNCKTHFYDESEEESLYKNKKQRPKSVVYLEPDRSTIVASHIQKKAASYKNMMDSRDTSEENYRHTNQNEYIGLRNENVSLKNELDNLKNFNSKLTEDLTQKNKVVENLENKYASLERQSDSWKRKCIMNEAFDNAYQNERLESQKIKMINKIDGKLSEFEKTLKNVKEECVKNQQLMLNHSIRDQNAYQSCLEQVERLQRENFALIQMNATDKDFDEDDENMRRKLKMMPSTQTKTKIEKIIGEQFLAAENDEVAKMHEESLTKPFKAEIVWRNVVLFTILHATALLGAYHLFFCVKWQTFVWTFACWIISGLGITAGAHRLWSHKSYKASMALKIFLMLCNSMAVQNSVVEWSRDHRSHHKWTDSDADPHNINRGFFFSHMGWLMVRKHPKVAEKGKQLDMSDLENDPVLAFQKKYYFPMLIFWGFVFPTWVAVAGWDETPFYAFYTAGLFRYTKTLHFTWSINSVSHMFGYKPYNKDISPTDNLFTSLVAIGEGGHNYHHTFPQDYKTAEGYAPVNITKMFIDLMYYFGQAYDLKEVEEEVIARQNAQKGKDPRTQ</sequence>
<evidence type="ECO:0000313" key="2">
    <source>
        <dbReference type="WBParaSite" id="RSKR_0000785600.1"/>
    </source>
</evidence>